<keyword evidence="1" id="KW-0285">Flavoprotein</keyword>
<dbReference type="EMBL" id="MU007046">
    <property type="protein sequence ID" value="KAF2429572.1"/>
    <property type="molecule type" value="Genomic_DNA"/>
</dbReference>
<evidence type="ECO:0000256" key="2">
    <source>
        <dbReference type="ARBA" id="ARBA00022643"/>
    </source>
</evidence>
<dbReference type="GO" id="GO:0018580">
    <property type="term" value="F:nitronate monooxygenase activity"/>
    <property type="evidence" value="ECO:0007669"/>
    <property type="project" value="InterPro"/>
</dbReference>
<dbReference type="InterPro" id="IPR004136">
    <property type="entry name" value="NMO"/>
</dbReference>
<dbReference type="PANTHER" id="PTHR32332:SF34">
    <property type="entry name" value="2-NITROPROPANE DIOXYGENASE FAMILY, PUTATIVE-RELATED"/>
    <property type="match status" value="1"/>
</dbReference>
<keyword evidence="4" id="KW-0223">Dioxygenase</keyword>
<accession>A0A9P4NQ12</accession>
<dbReference type="InterPro" id="IPR013785">
    <property type="entry name" value="Aldolase_TIM"/>
</dbReference>
<protein>
    <submittedName>
        <fullName evidence="4">2-nitropropane dioxygenase</fullName>
    </submittedName>
</protein>
<dbReference type="Pfam" id="PF03060">
    <property type="entry name" value="NMO"/>
    <property type="match status" value="1"/>
</dbReference>
<dbReference type="Proteomes" id="UP000800235">
    <property type="component" value="Unassembled WGS sequence"/>
</dbReference>
<dbReference type="PANTHER" id="PTHR32332">
    <property type="entry name" value="2-NITROPROPANE DIOXYGENASE"/>
    <property type="match status" value="1"/>
</dbReference>
<keyword evidence="2" id="KW-0288">FMN</keyword>
<evidence type="ECO:0000256" key="3">
    <source>
        <dbReference type="ARBA" id="ARBA00023002"/>
    </source>
</evidence>
<gene>
    <name evidence="4" type="ORF">EJ08DRAFT_698287</name>
</gene>
<dbReference type="AlphaFoldDB" id="A0A9P4NQ12"/>
<evidence type="ECO:0000313" key="4">
    <source>
        <dbReference type="EMBL" id="KAF2429572.1"/>
    </source>
</evidence>
<proteinExistence type="predicted"/>
<keyword evidence="5" id="KW-1185">Reference proteome</keyword>
<comment type="caution">
    <text evidence="4">The sequence shown here is derived from an EMBL/GenBank/DDBJ whole genome shotgun (WGS) entry which is preliminary data.</text>
</comment>
<evidence type="ECO:0000256" key="1">
    <source>
        <dbReference type="ARBA" id="ARBA00022630"/>
    </source>
</evidence>
<sequence length="364" mass="38466">MAQSSLQSLKQRYPWTSIPLIVCAPMKAISGPSIAVAVSEAGGLGFIGPGAKPEDLESHLEDAENLVSRSKTLSSAQLSVLPIGFGIQTWTSDLKTTVNVLNKWNTNKSPPAAAWLFAPRDGQKELDDWTRKIRESTPSIQVWTQVASVAEALAAANSSERPDVLVIQGADAGGHSRTQGAGIVTLLPEVQDAIVGISANIPLIAAGGIGDSRGASAALALGASGVAMGTRFLATKEAQINVGYQKAVLEAWDGGQNTMRTQLYNHLRGTMDWPVEFDARGLVNQSWRDHVAGLPFEENQRLYQEASALGEQGWGKEHGRMATYAGTGVGLVRQVLGAGEVVKAVRSGVLEVVEGVIGDLSNHD</sequence>
<dbReference type="CDD" id="cd04730">
    <property type="entry name" value="NPD_like"/>
    <property type="match status" value="1"/>
</dbReference>
<organism evidence="4 5">
    <name type="scientific">Tothia fuscella</name>
    <dbReference type="NCBI Taxonomy" id="1048955"/>
    <lineage>
        <taxon>Eukaryota</taxon>
        <taxon>Fungi</taxon>
        <taxon>Dikarya</taxon>
        <taxon>Ascomycota</taxon>
        <taxon>Pezizomycotina</taxon>
        <taxon>Dothideomycetes</taxon>
        <taxon>Pleosporomycetidae</taxon>
        <taxon>Venturiales</taxon>
        <taxon>Cylindrosympodiaceae</taxon>
        <taxon>Tothia</taxon>
    </lineage>
</organism>
<reference evidence="4" key="1">
    <citation type="journal article" date="2020" name="Stud. Mycol.">
        <title>101 Dothideomycetes genomes: a test case for predicting lifestyles and emergence of pathogens.</title>
        <authorList>
            <person name="Haridas S."/>
            <person name="Albert R."/>
            <person name="Binder M."/>
            <person name="Bloem J."/>
            <person name="Labutti K."/>
            <person name="Salamov A."/>
            <person name="Andreopoulos B."/>
            <person name="Baker S."/>
            <person name="Barry K."/>
            <person name="Bills G."/>
            <person name="Bluhm B."/>
            <person name="Cannon C."/>
            <person name="Castanera R."/>
            <person name="Culley D."/>
            <person name="Daum C."/>
            <person name="Ezra D."/>
            <person name="Gonzalez J."/>
            <person name="Henrissat B."/>
            <person name="Kuo A."/>
            <person name="Liang C."/>
            <person name="Lipzen A."/>
            <person name="Lutzoni F."/>
            <person name="Magnuson J."/>
            <person name="Mondo S."/>
            <person name="Nolan M."/>
            <person name="Ohm R."/>
            <person name="Pangilinan J."/>
            <person name="Park H.-J."/>
            <person name="Ramirez L."/>
            <person name="Alfaro M."/>
            <person name="Sun H."/>
            <person name="Tritt A."/>
            <person name="Yoshinaga Y."/>
            <person name="Zwiers L.-H."/>
            <person name="Turgeon B."/>
            <person name="Goodwin S."/>
            <person name="Spatafora J."/>
            <person name="Crous P."/>
            <person name="Grigoriev I."/>
        </authorList>
    </citation>
    <scope>NUCLEOTIDE SEQUENCE</scope>
    <source>
        <strain evidence="4">CBS 130266</strain>
    </source>
</reference>
<dbReference type="GO" id="GO:0051213">
    <property type="term" value="F:dioxygenase activity"/>
    <property type="evidence" value="ECO:0007669"/>
    <property type="project" value="UniProtKB-KW"/>
</dbReference>
<dbReference type="Gene3D" id="3.20.20.70">
    <property type="entry name" value="Aldolase class I"/>
    <property type="match status" value="1"/>
</dbReference>
<name>A0A9P4NQ12_9PEZI</name>
<dbReference type="OrthoDB" id="2349068at2759"/>
<dbReference type="SUPFAM" id="SSF51412">
    <property type="entry name" value="Inosine monophosphate dehydrogenase (IMPDH)"/>
    <property type="match status" value="1"/>
</dbReference>
<evidence type="ECO:0000313" key="5">
    <source>
        <dbReference type="Proteomes" id="UP000800235"/>
    </source>
</evidence>
<keyword evidence="3" id="KW-0560">Oxidoreductase</keyword>